<name>A0A482T2G6_9EURY</name>
<feature type="domain" description="Transposase IS4-like" evidence="1">
    <location>
        <begin position="387"/>
        <end position="547"/>
    </location>
</feature>
<organism evidence="2 3">
    <name type="scientific">Halogeometricum borinquense</name>
    <dbReference type="NCBI Taxonomy" id="60847"/>
    <lineage>
        <taxon>Archaea</taxon>
        <taxon>Methanobacteriati</taxon>
        <taxon>Methanobacteriota</taxon>
        <taxon>Stenosarchaea group</taxon>
        <taxon>Halobacteria</taxon>
        <taxon>Halobacteriales</taxon>
        <taxon>Haloferacaceae</taxon>
        <taxon>Halogeometricum</taxon>
    </lineage>
</organism>
<dbReference type="InterPro" id="IPR012337">
    <property type="entry name" value="RNaseH-like_sf"/>
</dbReference>
<dbReference type="GO" id="GO:0006313">
    <property type="term" value="P:DNA transposition"/>
    <property type="evidence" value="ECO:0007669"/>
    <property type="project" value="InterPro"/>
</dbReference>
<dbReference type="Proteomes" id="UP000294028">
    <property type="component" value="Unassembled WGS sequence"/>
</dbReference>
<dbReference type="InterPro" id="IPR002559">
    <property type="entry name" value="Transposase_11"/>
</dbReference>
<evidence type="ECO:0000259" key="1">
    <source>
        <dbReference type="Pfam" id="PF01609"/>
    </source>
</evidence>
<comment type="caution">
    <text evidence="2">The sequence shown here is derived from an EMBL/GenBank/DDBJ whole genome shotgun (WGS) entry which is preliminary data.</text>
</comment>
<accession>A0A482T2G6</accession>
<reference evidence="2 3" key="1">
    <citation type="submission" date="2018-12" db="EMBL/GenBank/DDBJ databases">
        <title>Genome analysis provides insights into bioremediation potentialities of Halogeometricum borinquense strain N11.</title>
        <authorList>
            <person name="Najjari A."/>
            <person name="Youssef N."/>
            <person name="Fhoula I."/>
            <person name="Ben Dhia O."/>
            <person name="Mahjoubi M."/>
            <person name="Ouzari H.I."/>
            <person name="Cherif A."/>
        </authorList>
    </citation>
    <scope>NUCLEOTIDE SEQUENCE [LARGE SCALE GENOMIC DNA]</scope>
    <source>
        <strain evidence="2 3">N11</strain>
    </source>
</reference>
<dbReference type="RefSeq" id="WP_129786082.1">
    <property type="nucleotide sequence ID" value="NZ_RZHH01000003.1"/>
</dbReference>
<dbReference type="SUPFAM" id="SSF53098">
    <property type="entry name" value="Ribonuclease H-like"/>
    <property type="match status" value="1"/>
</dbReference>
<dbReference type="GO" id="GO:0003677">
    <property type="term" value="F:DNA binding"/>
    <property type="evidence" value="ECO:0007669"/>
    <property type="project" value="InterPro"/>
</dbReference>
<dbReference type="Pfam" id="PF01609">
    <property type="entry name" value="DDE_Tnp_1"/>
    <property type="match status" value="1"/>
</dbReference>
<protein>
    <submittedName>
        <fullName evidence="2">Transposase</fullName>
    </submittedName>
</protein>
<dbReference type="AlphaFoldDB" id="A0A482T2G6"/>
<gene>
    <name evidence="2" type="ORF">ELS19_16965</name>
</gene>
<dbReference type="GO" id="GO:0004803">
    <property type="term" value="F:transposase activity"/>
    <property type="evidence" value="ECO:0007669"/>
    <property type="project" value="InterPro"/>
</dbReference>
<sequence length="588" mass="66893">MTTPADTTHADAPHEIRTQVEDLCEIHDHITRIIANLDINPDWFDGYDEPARAKFDLEPMVRTFLYMYALDLGQSEVERRLQGAAYIYLRFGLPKPISQPVISHTKRARFTLADRNLLTDLADEISDVCVAHDIIQDKAPSLDPEDVQGTGVSEDLIMDAVREATHLGFQEFTADRASNAKYALDAYFERQGYLNMANAGATSERRRFARLSEREEVPHGSSHNRTMQKVATPESQLTFDEFTAGTPMPAWQRIRDHVLEPFHAGVEKILAELTDETRANAGFREPVHAAIDITHWPFWVSPFKPEADAEPDEEPVTYTDSKGREHTVYLADEYPELASGVKNRDEYGYKFATITIVAANTPIVLGIEPVRDGRTWEEGEPETTSRGDIVERLLEQASRHVEIHKLFVDRGFDSAQVRDAIDDEEITYVLGKRKNAKIDEDTIIEVKEDPVYDSTIKWGTVEYEGRVHDVSYVYTPKPDSDGEEYALWTINEHVDGNRAQALIGQYSQRMEIEGQYKTIKKHFLPTTSTKDYRKRFLYFVIGVVMYNVWRLTNFVIRDEVTVDVGEHPQVAAGEIIELIGFCLFDPGG</sequence>
<dbReference type="EMBL" id="RZHH01000003">
    <property type="protein sequence ID" value="RYJ08252.1"/>
    <property type="molecule type" value="Genomic_DNA"/>
</dbReference>
<evidence type="ECO:0000313" key="3">
    <source>
        <dbReference type="Proteomes" id="UP000294028"/>
    </source>
</evidence>
<evidence type="ECO:0000313" key="2">
    <source>
        <dbReference type="EMBL" id="RYJ08252.1"/>
    </source>
</evidence>
<proteinExistence type="predicted"/>